<evidence type="ECO:0000259" key="1">
    <source>
        <dbReference type="Pfam" id="PF00296"/>
    </source>
</evidence>
<dbReference type="InterPro" id="IPR019922">
    <property type="entry name" value="Lucif-like_OxRdatse_MSMEG_4141"/>
</dbReference>
<dbReference type="InterPro" id="IPR036661">
    <property type="entry name" value="Luciferase-like_sf"/>
</dbReference>
<dbReference type="GO" id="GO:0016705">
    <property type="term" value="F:oxidoreductase activity, acting on paired donors, with incorporation or reduction of molecular oxygen"/>
    <property type="evidence" value="ECO:0007669"/>
    <property type="project" value="InterPro"/>
</dbReference>
<dbReference type="InterPro" id="IPR011251">
    <property type="entry name" value="Luciferase-like_dom"/>
</dbReference>
<organism evidence="2 3">
    <name type="scientific">Saccharopolyspora montiporae</name>
    <dbReference type="NCBI Taxonomy" id="2781240"/>
    <lineage>
        <taxon>Bacteria</taxon>
        <taxon>Bacillati</taxon>
        <taxon>Actinomycetota</taxon>
        <taxon>Actinomycetes</taxon>
        <taxon>Pseudonocardiales</taxon>
        <taxon>Pseudonocardiaceae</taxon>
        <taxon>Saccharopolyspora</taxon>
    </lineage>
</organism>
<dbReference type="GO" id="GO:0005829">
    <property type="term" value="C:cytosol"/>
    <property type="evidence" value="ECO:0007669"/>
    <property type="project" value="TreeGrafter"/>
</dbReference>
<sequence length="276" mass="29497">MAVNLGRVGVWRRSDEWDPDVAVRLEELGYGTAWVGGSPEGSLQVADRLLAATERITVGTSIVNMWQDAAGVVAESFHRIEAAHPGRFVLGVGVGHPEAAQEYVRPYDKVVDYLDQLDGAGVPADRRVLAALGPKVLRLAGERCAGAIPYLVTPEHTRWAREILGDGPVLAPEQKVVLDTDAPRAREVGREGVRNPYLSLVNYRRNLIRLGWPEQELDGGGTDRLIDALAVHGAAAAVVEGITAHLEAGADHVAVQALGPSRGQAYEHIAGLLLGA</sequence>
<evidence type="ECO:0000313" key="2">
    <source>
        <dbReference type="EMBL" id="MBE9376510.1"/>
    </source>
</evidence>
<dbReference type="RefSeq" id="WP_193930268.1">
    <property type="nucleotide sequence ID" value="NZ_JADEYC010000043.1"/>
</dbReference>
<dbReference type="Pfam" id="PF00296">
    <property type="entry name" value="Bac_luciferase"/>
    <property type="match status" value="1"/>
</dbReference>
<dbReference type="Gene3D" id="3.20.20.30">
    <property type="entry name" value="Luciferase-like domain"/>
    <property type="match status" value="2"/>
</dbReference>
<gene>
    <name evidence="2" type="ORF">IQ251_18830</name>
</gene>
<reference evidence="2" key="1">
    <citation type="submission" date="2020-10" db="EMBL/GenBank/DDBJ databases">
        <title>Diversity and distribution of actinomycetes associated with coral in the coast of Hainan.</title>
        <authorList>
            <person name="Li F."/>
        </authorList>
    </citation>
    <scope>NUCLEOTIDE SEQUENCE</scope>
    <source>
        <strain evidence="2">HNM0983</strain>
    </source>
</reference>
<evidence type="ECO:0000313" key="3">
    <source>
        <dbReference type="Proteomes" id="UP000598360"/>
    </source>
</evidence>
<name>A0A929BDT4_9PSEU</name>
<dbReference type="SUPFAM" id="SSF51679">
    <property type="entry name" value="Bacterial luciferase-like"/>
    <property type="match status" value="1"/>
</dbReference>
<feature type="domain" description="Luciferase-like" evidence="1">
    <location>
        <begin position="20"/>
        <end position="114"/>
    </location>
</feature>
<dbReference type="PANTHER" id="PTHR30137:SF18">
    <property type="entry name" value="CONSERVED PROTEIN"/>
    <property type="match status" value="1"/>
</dbReference>
<proteinExistence type="predicted"/>
<dbReference type="AlphaFoldDB" id="A0A929BDT4"/>
<dbReference type="PANTHER" id="PTHR30137">
    <property type="entry name" value="LUCIFERASE-LIKE MONOOXYGENASE"/>
    <property type="match status" value="1"/>
</dbReference>
<dbReference type="NCBIfam" id="TIGR03620">
    <property type="entry name" value="F420_MSMEG_4141"/>
    <property type="match status" value="1"/>
</dbReference>
<dbReference type="Proteomes" id="UP000598360">
    <property type="component" value="Unassembled WGS sequence"/>
</dbReference>
<accession>A0A929BDT4</accession>
<protein>
    <submittedName>
        <fullName evidence="2">LLM class F420-dependent oxidoreductase</fullName>
    </submittedName>
</protein>
<comment type="caution">
    <text evidence="2">The sequence shown here is derived from an EMBL/GenBank/DDBJ whole genome shotgun (WGS) entry which is preliminary data.</text>
</comment>
<dbReference type="InterPro" id="IPR050766">
    <property type="entry name" value="Bact_Lucif_Oxidored"/>
</dbReference>
<dbReference type="EMBL" id="JADEYC010000043">
    <property type="protein sequence ID" value="MBE9376510.1"/>
    <property type="molecule type" value="Genomic_DNA"/>
</dbReference>
<keyword evidence="3" id="KW-1185">Reference proteome</keyword>